<protein>
    <submittedName>
        <fullName evidence="3">N-terminal Ras-GEF domain-containing protein</fullName>
    </submittedName>
</protein>
<sequence>SNFLQSADNQQRRPLPRHHAKQGPCLNRPPYRDGRRKTAVKYLQIYGVPAIGLTDHVTRSASRFGPVESVTRLDCSARLLQHLHHQLVKNSQLVEAFTDTFLIKFVRINSARHAKRRMDDLNFFGGVLHAVYAPEFESAEECRLKLKHRCRQQEVTAMATADGSVDQESSNVKDAAAPRRPPCRPPPPPPPQHQPPSSASTPAPSALPAHPAVLQAKLAMSTQLYSSISGSSAAAPRPACASNNKRSASTLDSEERKSSSSTVGPSRLPPAKYFRQAPGAQRSSSTVSTVGSSNQSKTSLKFDSGRLLTMRPRQVVLRKSNAK</sequence>
<proteinExistence type="predicted"/>
<dbReference type="GO" id="GO:0005654">
    <property type="term" value="C:nucleoplasm"/>
    <property type="evidence" value="ECO:0007669"/>
    <property type="project" value="TreeGrafter"/>
</dbReference>
<name>A0A1I8F145_9PLAT</name>
<evidence type="ECO:0000313" key="2">
    <source>
        <dbReference type="Proteomes" id="UP000095280"/>
    </source>
</evidence>
<feature type="region of interest" description="Disordered" evidence="1">
    <location>
        <begin position="230"/>
        <end position="323"/>
    </location>
</feature>
<accession>A0A1I8F145</accession>
<evidence type="ECO:0000313" key="3">
    <source>
        <dbReference type="WBParaSite" id="maker-unitig_10581-snap-gene-0.3-mRNA-1"/>
    </source>
</evidence>
<dbReference type="InterPro" id="IPR039599">
    <property type="entry name" value="RBM48"/>
</dbReference>
<evidence type="ECO:0000256" key="1">
    <source>
        <dbReference type="SAM" id="MobiDB-lite"/>
    </source>
</evidence>
<dbReference type="PANTHER" id="PTHR20957:SF0">
    <property type="entry name" value="RNA-BINDING PROTEIN 48"/>
    <property type="match status" value="1"/>
</dbReference>
<dbReference type="Proteomes" id="UP000095280">
    <property type="component" value="Unplaced"/>
</dbReference>
<feature type="compositionally biased region" description="Low complexity" evidence="1">
    <location>
        <begin position="283"/>
        <end position="293"/>
    </location>
</feature>
<dbReference type="AlphaFoldDB" id="A0A1I8F145"/>
<dbReference type="WBParaSite" id="maker-unitig_10581-snap-gene-0.3-mRNA-1">
    <property type="protein sequence ID" value="maker-unitig_10581-snap-gene-0.3-mRNA-1"/>
    <property type="gene ID" value="maker-unitig_10581-snap-gene-0.3"/>
</dbReference>
<feature type="region of interest" description="Disordered" evidence="1">
    <location>
        <begin position="158"/>
        <end position="207"/>
    </location>
</feature>
<feature type="compositionally biased region" description="Low complexity" evidence="1">
    <location>
        <begin position="230"/>
        <end position="242"/>
    </location>
</feature>
<feature type="compositionally biased region" description="Low complexity" evidence="1">
    <location>
        <begin position="195"/>
        <end position="207"/>
    </location>
</feature>
<feature type="compositionally biased region" description="Pro residues" evidence="1">
    <location>
        <begin position="179"/>
        <end position="194"/>
    </location>
</feature>
<reference evidence="3" key="1">
    <citation type="submission" date="2016-11" db="UniProtKB">
        <authorList>
            <consortium name="WormBaseParasite"/>
        </authorList>
    </citation>
    <scope>IDENTIFICATION</scope>
</reference>
<feature type="region of interest" description="Disordered" evidence="1">
    <location>
        <begin position="1"/>
        <end position="33"/>
    </location>
</feature>
<dbReference type="PANTHER" id="PTHR20957">
    <property type="entry name" value="RNA-BINDING PROTEIN 48"/>
    <property type="match status" value="1"/>
</dbReference>
<keyword evidence="2" id="KW-1185">Reference proteome</keyword>
<organism evidence="2 3">
    <name type="scientific">Macrostomum lignano</name>
    <dbReference type="NCBI Taxonomy" id="282301"/>
    <lineage>
        <taxon>Eukaryota</taxon>
        <taxon>Metazoa</taxon>
        <taxon>Spiralia</taxon>
        <taxon>Lophotrochozoa</taxon>
        <taxon>Platyhelminthes</taxon>
        <taxon>Rhabditophora</taxon>
        <taxon>Macrostomorpha</taxon>
        <taxon>Macrostomida</taxon>
        <taxon>Macrostomidae</taxon>
        <taxon>Macrostomum</taxon>
    </lineage>
</organism>